<accession>A0ACC0IY72</accession>
<sequence length="175" mass="19494">MDEESSTKKGAVMEGVASIALLPCGSISGHFIQLPHSVCYGLHGTELACERECSRGEDYRLIKLTITDYTSKAERFVVVECRGHDAARFHNIDHAHGWEKDVVGMVEQEHGKSKILISFECETLKADKAAEDHIRQFMPKLAGMDAVVNVGRMSIEGLDFEAEAEQKNEHIHQNI</sequence>
<evidence type="ECO:0000313" key="1">
    <source>
        <dbReference type="EMBL" id="KAI8030872.1"/>
    </source>
</evidence>
<name>A0ACC0IY72_9ERIC</name>
<organism evidence="1 2">
    <name type="scientific">Camellia lanceoleosa</name>
    <dbReference type="NCBI Taxonomy" id="1840588"/>
    <lineage>
        <taxon>Eukaryota</taxon>
        <taxon>Viridiplantae</taxon>
        <taxon>Streptophyta</taxon>
        <taxon>Embryophyta</taxon>
        <taxon>Tracheophyta</taxon>
        <taxon>Spermatophyta</taxon>
        <taxon>Magnoliopsida</taxon>
        <taxon>eudicotyledons</taxon>
        <taxon>Gunneridae</taxon>
        <taxon>Pentapetalae</taxon>
        <taxon>asterids</taxon>
        <taxon>Ericales</taxon>
        <taxon>Theaceae</taxon>
        <taxon>Camellia</taxon>
    </lineage>
</organism>
<keyword evidence="2" id="KW-1185">Reference proteome</keyword>
<proteinExistence type="predicted"/>
<evidence type="ECO:0000313" key="2">
    <source>
        <dbReference type="Proteomes" id="UP001060215"/>
    </source>
</evidence>
<reference evidence="1 2" key="1">
    <citation type="journal article" date="2022" name="Plant J.">
        <title>Chromosome-level genome of Camellia lanceoleosa provides a valuable resource for understanding genome evolution and self-incompatibility.</title>
        <authorList>
            <person name="Gong W."/>
            <person name="Xiao S."/>
            <person name="Wang L."/>
            <person name="Liao Z."/>
            <person name="Chang Y."/>
            <person name="Mo W."/>
            <person name="Hu G."/>
            <person name="Li W."/>
            <person name="Zhao G."/>
            <person name="Zhu H."/>
            <person name="Hu X."/>
            <person name="Ji K."/>
            <person name="Xiang X."/>
            <person name="Song Q."/>
            <person name="Yuan D."/>
            <person name="Jin S."/>
            <person name="Zhang L."/>
        </authorList>
    </citation>
    <scope>NUCLEOTIDE SEQUENCE [LARGE SCALE GENOMIC DNA]</scope>
    <source>
        <strain evidence="1">SQ_2022a</strain>
    </source>
</reference>
<dbReference type="EMBL" id="CM045758">
    <property type="protein sequence ID" value="KAI8030872.1"/>
    <property type="molecule type" value="Genomic_DNA"/>
</dbReference>
<gene>
    <name evidence="1" type="ORF">LOK49_LG01G03705</name>
</gene>
<protein>
    <submittedName>
        <fullName evidence="1">Uncharacterized protein</fullName>
    </submittedName>
</protein>
<dbReference type="Proteomes" id="UP001060215">
    <property type="component" value="Chromosome 1"/>
</dbReference>
<comment type="caution">
    <text evidence="1">The sequence shown here is derived from an EMBL/GenBank/DDBJ whole genome shotgun (WGS) entry which is preliminary data.</text>
</comment>